<protein>
    <recommendedName>
        <fullName evidence="1">HNH nuclease domain-containing protein</fullName>
    </recommendedName>
</protein>
<feature type="domain" description="HNH nuclease" evidence="1">
    <location>
        <begin position="2"/>
        <end position="39"/>
    </location>
</feature>
<evidence type="ECO:0000313" key="2">
    <source>
        <dbReference type="EMBL" id="MDF2261326.1"/>
    </source>
</evidence>
<accession>A0ABT5ZBU9</accession>
<proteinExistence type="predicted"/>
<name>A0ABT5ZBU9_9ACTN</name>
<dbReference type="Proteomes" id="UP001220022">
    <property type="component" value="Unassembled WGS sequence"/>
</dbReference>
<dbReference type="InterPro" id="IPR003615">
    <property type="entry name" value="HNH_nuc"/>
</dbReference>
<keyword evidence="3" id="KW-1185">Reference proteome</keyword>
<evidence type="ECO:0000259" key="1">
    <source>
        <dbReference type="Pfam" id="PF13391"/>
    </source>
</evidence>
<comment type="caution">
    <text evidence="2">The sequence shown here is derived from an EMBL/GenBank/DDBJ whole genome shotgun (WGS) entry which is preliminary data.</text>
</comment>
<dbReference type="Pfam" id="PF13391">
    <property type="entry name" value="HNH_2"/>
    <property type="match status" value="1"/>
</dbReference>
<gene>
    <name evidence="2" type="ORF">P2L57_38075</name>
</gene>
<evidence type="ECO:0000313" key="3">
    <source>
        <dbReference type="Proteomes" id="UP001220022"/>
    </source>
</evidence>
<dbReference type="EMBL" id="JARHTQ010000054">
    <property type="protein sequence ID" value="MDF2261326.1"/>
    <property type="molecule type" value="Genomic_DNA"/>
</dbReference>
<sequence length="99" mass="10654">MGLEAAHVRWHSQNGPDEVRNALALCALHHALLDLGVLGLTPDLRIRVSGRYVARNDAGRAVDALAGRTVAAPRPGNPPVDPAFITWHDRQVFKHPAAA</sequence>
<organism evidence="2 3">
    <name type="scientific">Streptantibioticus ferralitis</name>
    <dbReference type="NCBI Taxonomy" id="236510"/>
    <lineage>
        <taxon>Bacteria</taxon>
        <taxon>Bacillati</taxon>
        <taxon>Actinomycetota</taxon>
        <taxon>Actinomycetes</taxon>
        <taxon>Kitasatosporales</taxon>
        <taxon>Streptomycetaceae</taxon>
        <taxon>Streptantibioticus</taxon>
    </lineage>
</organism>
<reference evidence="2 3" key="1">
    <citation type="submission" date="2023-03" db="EMBL/GenBank/DDBJ databases">
        <title>Draft genome sequence of type strain Streptomyces ferralitis JCM 14344.</title>
        <authorList>
            <person name="Klaysubun C."/>
            <person name="Duangmal K."/>
        </authorList>
    </citation>
    <scope>NUCLEOTIDE SEQUENCE [LARGE SCALE GENOMIC DNA]</scope>
    <source>
        <strain evidence="2 3">JCM 14344</strain>
    </source>
</reference>